<accession>A0A1M5N287</accession>
<organism evidence="3 4">
    <name type="scientific">Chryseolinea serpens</name>
    <dbReference type="NCBI Taxonomy" id="947013"/>
    <lineage>
        <taxon>Bacteria</taxon>
        <taxon>Pseudomonadati</taxon>
        <taxon>Bacteroidota</taxon>
        <taxon>Cytophagia</taxon>
        <taxon>Cytophagales</taxon>
        <taxon>Fulvivirgaceae</taxon>
        <taxon>Chryseolinea</taxon>
    </lineage>
</organism>
<evidence type="ECO:0000259" key="2">
    <source>
        <dbReference type="PROSITE" id="PS50966"/>
    </source>
</evidence>
<evidence type="ECO:0000256" key="1">
    <source>
        <dbReference type="PROSITE-ProRule" id="PRU00325"/>
    </source>
</evidence>
<dbReference type="InterPro" id="IPR007527">
    <property type="entry name" value="Znf_SWIM"/>
</dbReference>
<dbReference type="STRING" id="947013.SAMN04488109_2066"/>
<keyword evidence="1" id="KW-0862">Zinc</keyword>
<dbReference type="Pfam" id="PF04434">
    <property type="entry name" value="SWIM"/>
    <property type="match status" value="1"/>
</dbReference>
<dbReference type="Proteomes" id="UP000184212">
    <property type="component" value="Unassembled WGS sequence"/>
</dbReference>
<evidence type="ECO:0000313" key="4">
    <source>
        <dbReference type="Proteomes" id="UP000184212"/>
    </source>
</evidence>
<evidence type="ECO:0000313" key="3">
    <source>
        <dbReference type="EMBL" id="SHG83668.1"/>
    </source>
</evidence>
<dbReference type="RefSeq" id="WP_221408690.1">
    <property type="nucleotide sequence ID" value="NZ_FQWQ01000001.1"/>
</dbReference>
<name>A0A1M5N287_9BACT</name>
<dbReference type="AlphaFoldDB" id="A0A1M5N287"/>
<keyword evidence="1" id="KW-0479">Metal-binding</keyword>
<reference evidence="3 4" key="1">
    <citation type="submission" date="2016-11" db="EMBL/GenBank/DDBJ databases">
        <authorList>
            <person name="Jaros S."/>
            <person name="Januszkiewicz K."/>
            <person name="Wedrychowicz H."/>
        </authorList>
    </citation>
    <scope>NUCLEOTIDE SEQUENCE [LARGE SCALE GENOMIC DNA]</scope>
    <source>
        <strain evidence="3 4">DSM 24574</strain>
    </source>
</reference>
<dbReference type="EMBL" id="FQWQ01000001">
    <property type="protein sequence ID" value="SHG83668.1"/>
    <property type="molecule type" value="Genomic_DNA"/>
</dbReference>
<feature type="domain" description="SWIM-type" evidence="2">
    <location>
        <begin position="410"/>
        <end position="447"/>
    </location>
</feature>
<protein>
    <recommendedName>
        <fullName evidence="2">SWIM-type domain-containing protein</fullName>
    </recommendedName>
</protein>
<keyword evidence="4" id="KW-1185">Reference proteome</keyword>
<dbReference type="PROSITE" id="PS50966">
    <property type="entry name" value="ZF_SWIM"/>
    <property type="match status" value="1"/>
</dbReference>
<dbReference type="GO" id="GO:0008270">
    <property type="term" value="F:zinc ion binding"/>
    <property type="evidence" value="ECO:0007669"/>
    <property type="project" value="UniProtKB-KW"/>
</dbReference>
<proteinExistence type="predicted"/>
<gene>
    <name evidence="3" type="ORF">SAMN04488109_2066</name>
</gene>
<keyword evidence="1" id="KW-0863">Zinc-finger</keyword>
<sequence>MIQDFEYRYASASTAQVKDGSTALLFAHCSEIVEENNVPCFFYGQIKDSFVASKCMSALARTVGSHYALTPSQIFYLKDPIVSIGNKEMRWEAFSSCNSVYARIDILENGIDGEFLQSGCTNIDFNSDTVRAFNTVTQKEKLSVSIGSKEVNISTERNSTQEKKVKLPNRWIKGLGNVQVYLSSMELAFTLTKIEATQLFNTLPKTAVKGNYYLHKSGLSYQFSPSSKPDGLKIGGVHRLNLLQNLLLLTESVSFYRSDDEQCVAVLLRFGNIQMSFLFSESVYRGFSGEGKNLEALTEKVSEELILGINNFFKTNEVFHPTLISIEHDIPLTVMETLQSSLSSIGLLGYELGDRQFFYRRLPFKLERLKSFNPRIQNAIKLVRDNEVMILQQTDQYIKAEVKGSGDVLHTVIANNDVFQCTCNWYTANKNNRGLCKHILAVKMKLSK</sequence>